<keyword evidence="2" id="KW-0812">Transmembrane</keyword>
<dbReference type="InterPro" id="IPR006837">
    <property type="entry name" value="Divergent_DAC"/>
</dbReference>
<dbReference type="InterPro" id="IPR011330">
    <property type="entry name" value="Glyco_hydro/deAcase_b/a-brl"/>
</dbReference>
<dbReference type="Gene3D" id="3.20.20.370">
    <property type="entry name" value="Glycoside hydrolase/deacetylase"/>
    <property type="match status" value="1"/>
</dbReference>
<evidence type="ECO:0008006" key="5">
    <source>
        <dbReference type="Google" id="ProtNLM"/>
    </source>
</evidence>
<reference evidence="3 4" key="1">
    <citation type="submission" date="2019-10" db="EMBL/GenBank/DDBJ databases">
        <title>Draft whole-genome sequence of the purple nonsulfur photosynthetic bacterium Roseospira navarrensis DSM 15114.</title>
        <authorList>
            <person name="Kyndt J.A."/>
            <person name="Meyer T.E."/>
        </authorList>
    </citation>
    <scope>NUCLEOTIDE SEQUENCE [LARGE SCALE GENOMIC DNA]</scope>
    <source>
        <strain evidence="3 4">DSM 15114</strain>
    </source>
</reference>
<evidence type="ECO:0000256" key="1">
    <source>
        <dbReference type="SAM" id="MobiDB-lite"/>
    </source>
</evidence>
<keyword evidence="4" id="KW-1185">Reference proteome</keyword>
<dbReference type="EMBL" id="WIVE01000001">
    <property type="protein sequence ID" value="MQX34945.1"/>
    <property type="molecule type" value="Genomic_DNA"/>
</dbReference>
<evidence type="ECO:0000313" key="4">
    <source>
        <dbReference type="Proteomes" id="UP000434582"/>
    </source>
</evidence>
<feature type="compositionally biased region" description="Pro residues" evidence="1">
    <location>
        <begin position="190"/>
        <end position="216"/>
    </location>
</feature>
<feature type="compositionally biased region" description="Low complexity" evidence="1">
    <location>
        <begin position="165"/>
        <end position="189"/>
    </location>
</feature>
<name>A0A7X2D364_9PROT</name>
<dbReference type="RefSeq" id="WP_153339938.1">
    <property type="nucleotide sequence ID" value="NZ_WIVE01000001.1"/>
</dbReference>
<keyword evidence="2" id="KW-1133">Transmembrane helix</keyword>
<gene>
    <name evidence="3" type="ORF">GHC57_00280</name>
</gene>
<dbReference type="AlphaFoldDB" id="A0A7X2D364"/>
<evidence type="ECO:0000256" key="2">
    <source>
        <dbReference type="SAM" id="Phobius"/>
    </source>
</evidence>
<comment type="caution">
    <text evidence="3">The sequence shown here is derived from an EMBL/GenBank/DDBJ whole genome shotgun (WGS) entry which is preliminary data.</text>
</comment>
<dbReference type="PANTHER" id="PTHR30105">
    <property type="entry name" value="UNCHARACTERIZED YIBQ-RELATED"/>
    <property type="match status" value="1"/>
</dbReference>
<feature type="region of interest" description="Disordered" evidence="1">
    <location>
        <begin position="165"/>
        <end position="267"/>
    </location>
</feature>
<organism evidence="3 4">
    <name type="scientific">Roseospira navarrensis</name>
    <dbReference type="NCBI Taxonomy" id="140058"/>
    <lineage>
        <taxon>Bacteria</taxon>
        <taxon>Pseudomonadati</taxon>
        <taxon>Pseudomonadota</taxon>
        <taxon>Alphaproteobacteria</taxon>
        <taxon>Rhodospirillales</taxon>
        <taxon>Rhodospirillaceae</taxon>
        <taxon>Roseospira</taxon>
    </lineage>
</organism>
<feature type="compositionally biased region" description="Low complexity" evidence="1">
    <location>
        <begin position="217"/>
        <end position="227"/>
    </location>
</feature>
<keyword evidence="2" id="KW-0472">Membrane</keyword>
<evidence type="ECO:0000313" key="3">
    <source>
        <dbReference type="EMBL" id="MQX34945.1"/>
    </source>
</evidence>
<feature type="compositionally biased region" description="Low complexity" evidence="1">
    <location>
        <begin position="18"/>
        <end position="27"/>
    </location>
</feature>
<feature type="region of interest" description="Disordered" evidence="1">
    <location>
        <begin position="1"/>
        <end position="54"/>
    </location>
</feature>
<dbReference type="PANTHER" id="PTHR30105:SF2">
    <property type="entry name" value="DIVERGENT POLYSACCHARIDE DEACETYLASE SUPERFAMILY"/>
    <property type="match status" value="1"/>
</dbReference>
<feature type="compositionally biased region" description="Pro residues" evidence="1">
    <location>
        <begin position="247"/>
        <end position="262"/>
    </location>
</feature>
<protein>
    <recommendedName>
        <fullName evidence="5">Divergent polysaccharide deacetylase family protein</fullName>
    </recommendedName>
</protein>
<dbReference type="Proteomes" id="UP000434582">
    <property type="component" value="Unassembled WGS sequence"/>
</dbReference>
<sequence length="506" mass="51898">MAARGKGSGPGASGRGRGASAPRPSARFGRAAQEQPPRWAVSGNSGARAVLGTHKDPAPARRRIVLGGSVTLALGLGLGLLWRVGPPAASVPLAQASPPAPPPRRPPPGTITVADVPPADTVRIDMPMAEGASPDVLAAPTTPTRVAVPDRSVLASLPPMPEAEAAPAIAKPVRPAVTTAPPKPTTAAPAPEPAPQPDPTPTPTPTPDPIAMPDPEPAMMAAALPTPGHKPEEGHRPPSAPTAAAPAPAPAPATATPPPRAPATPGAPLWLANARNVPHPGQRPMIAIVMDDLGLDRARTARVAALPGPLTLSFMAYAPDLPAQSLAGAAFGHELMLHMPMQPGSRTVDPGPGALMVDLPAAENRRRLERALAAFTGYVGLNNHMGSRYTADAAGMRVVMDVARRRELLFLDSRTTGASVAPRLAGAAGVPFLERAVFIDHDPGRPAAERQLAELERQATRHGHAVAIGHPRDATIAAVSGWLGPVLERGFALVPASAIPRFARHA</sequence>
<feature type="transmembrane region" description="Helical" evidence="2">
    <location>
        <begin position="64"/>
        <end position="82"/>
    </location>
</feature>
<proteinExistence type="predicted"/>
<dbReference type="CDD" id="cd10936">
    <property type="entry name" value="CE4_DAC2"/>
    <property type="match status" value="1"/>
</dbReference>
<dbReference type="OrthoDB" id="9784811at2"/>
<dbReference type="Pfam" id="PF04748">
    <property type="entry name" value="Polysacc_deac_2"/>
    <property type="match status" value="1"/>
</dbReference>
<accession>A0A7X2D364</accession>
<dbReference type="GO" id="GO:0005975">
    <property type="term" value="P:carbohydrate metabolic process"/>
    <property type="evidence" value="ECO:0007669"/>
    <property type="project" value="InterPro"/>
</dbReference>
<feature type="compositionally biased region" description="Gly residues" evidence="1">
    <location>
        <begin position="1"/>
        <end position="17"/>
    </location>
</feature>
<dbReference type="SUPFAM" id="SSF88713">
    <property type="entry name" value="Glycoside hydrolase/deacetylase"/>
    <property type="match status" value="1"/>
</dbReference>